<organism evidence="1 3">
    <name type="scientific">Bacillus infantis</name>
    <dbReference type="NCBI Taxonomy" id="324767"/>
    <lineage>
        <taxon>Bacteria</taxon>
        <taxon>Bacillati</taxon>
        <taxon>Bacillota</taxon>
        <taxon>Bacilli</taxon>
        <taxon>Bacillales</taxon>
        <taxon>Bacillaceae</taxon>
        <taxon>Bacillus</taxon>
    </lineage>
</organism>
<dbReference type="Proteomes" id="UP000323732">
    <property type="component" value="Unassembled WGS sequence"/>
</dbReference>
<sequence>MILYTSMPQELIFQPEESAFARQKFLSFEGIPVLAEAVGDMPQQYTVIRVMSTDPNHFLDDRCMPGSKITIV</sequence>
<evidence type="ECO:0000313" key="4">
    <source>
        <dbReference type="Proteomes" id="UP000323732"/>
    </source>
</evidence>
<dbReference type="Proteomes" id="UP000322139">
    <property type="component" value="Unassembled WGS sequence"/>
</dbReference>
<evidence type="ECO:0000313" key="1">
    <source>
        <dbReference type="EMBL" id="TYS46690.1"/>
    </source>
</evidence>
<dbReference type="AlphaFoldDB" id="A0A5D4R7V6"/>
<dbReference type="Pfam" id="PF14035">
    <property type="entry name" value="YlzJ"/>
    <property type="match status" value="1"/>
</dbReference>
<name>A0A5D4R7V6_9BACI</name>
<dbReference type="EMBL" id="VTER01000007">
    <property type="protein sequence ID" value="TYS46690.1"/>
    <property type="molecule type" value="Genomic_DNA"/>
</dbReference>
<gene>
    <name evidence="2" type="ORF">FZD47_16310</name>
    <name evidence="1" type="ORF">FZD51_14525</name>
</gene>
<dbReference type="RefSeq" id="WP_009791636.1">
    <property type="nucleotide sequence ID" value="NZ_CP160000.1"/>
</dbReference>
<evidence type="ECO:0000313" key="2">
    <source>
        <dbReference type="EMBL" id="TYS63215.1"/>
    </source>
</evidence>
<dbReference type="GeneID" id="97349183"/>
<accession>A0A5D4R7V6</accession>
<protein>
    <submittedName>
        <fullName evidence="1">Ribonuclease</fullName>
    </submittedName>
</protein>
<dbReference type="InterPro" id="IPR025619">
    <property type="entry name" value="YlzJ"/>
</dbReference>
<reference evidence="3 4" key="1">
    <citation type="submission" date="2019-08" db="EMBL/GenBank/DDBJ databases">
        <title>Bacillus genomes from the desert of Cuatro Cienegas, Coahuila.</title>
        <authorList>
            <person name="Olmedo-Alvarez G."/>
        </authorList>
    </citation>
    <scope>NUCLEOTIDE SEQUENCE [LARGE SCALE GENOMIC DNA]</scope>
    <source>
        <strain evidence="2 4">CH37_1T</strain>
        <strain evidence="1 3">CH446_14T</strain>
    </source>
</reference>
<dbReference type="EMBL" id="VTES01000004">
    <property type="protein sequence ID" value="TYS63215.1"/>
    <property type="molecule type" value="Genomic_DNA"/>
</dbReference>
<comment type="caution">
    <text evidence="1">The sequence shown here is derived from an EMBL/GenBank/DDBJ whole genome shotgun (WGS) entry which is preliminary data.</text>
</comment>
<proteinExistence type="predicted"/>
<evidence type="ECO:0000313" key="3">
    <source>
        <dbReference type="Proteomes" id="UP000322139"/>
    </source>
</evidence>